<name>A0ABR3WSZ9_9PEZI</name>
<proteinExistence type="predicted"/>
<evidence type="ECO:0000256" key="1">
    <source>
        <dbReference type="SAM" id="MobiDB-lite"/>
    </source>
</evidence>
<keyword evidence="4" id="KW-1185">Reference proteome</keyword>
<comment type="caution">
    <text evidence="3">The sequence shown here is derived from an EMBL/GenBank/DDBJ whole genome shotgun (WGS) entry which is preliminary data.</text>
</comment>
<evidence type="ECO:0000313" key="3">
    <source>
        <dbReference type="EMBL" id="KAL1866607.1"/>
    </source>
</evidence>
<evidence type="ECO:0000256" key="2">
    <source>
        <dbReference type="SAM" id="SignalP"/>
    </source>
</evidence>
<feature type="chain" id="PRO_5045595436" evidence="2">
    <location>
        <begin position="24"/>
        <end position="247"/>
    </location>
</feature>
<dbReference type="Proteomes" id="UP001586593">
    <property type="component" value="Unassembled WGS sequence"/>
</dbReference>
<gene>
    <name evidence="3" type="ORF">VTK73DRAFT_4613</name>
</gene>
<dbReference type="EMBL" id="JAZHXJ010000260">
    <property type="protein sequence ID" value="KAL1866607.1"/>
    <property type="molecule type" value="Genomic_DNA"/>
</dbReference>
<evidence type="ECO:0000313" key="4">
    <source>
        <dbReference type="Proteomes" id="UP001586593"/>
    </source>
</evidence>
<protein>
    <submittedName>
        <fullName evidence="3">Uncharacterized protein</fullName>
    </submittedName>
</protein>
<feature type="compositionally biased region" description="Low complexity" evidence="1">
    <location>
        <begin position="137"/>
        <end position="164"/>
    </location>
</feature>
<accession>A0ABR3WSZ9</accession>
<sequence length="247" mass="24658">MRIKSVSAAAVLAFAAHATASEAAVPYKPLVKMSVRQMFGVVRRDTGYQPTQSECGTGNSCAEACGAGYATCASNDNFIHCYDTATQQTCCPDGTGNSCDAGYYCTQDTTGQTWCCPEGLDVVACAAAYSVSGGLVSETPKPTTTAAPSSTAPPTTSAAPSTSAGFSSYLPRNSTTSYSTSTTSCPVTGTISPSASYPATNATSTKYTISSPAPTPSQSQVISGAAGSAAPVGALGLLLAIGAAALL</sequence>
<organism evidence="3 4">
    <name type="scientific">Phialemonium thermophilum</name>
    <dbReference type="NCBI Taxonomy" id="223376"/>
    <lineage>
        <taxon>Eukaryota</taxon>
        <taxon>Fungi</taxon>
        <taxon>Dikarya</taxon>
        <taxon>Ascomycota</taxon>
        <taxon>Pezizomycotina</taxon>
        <taxon>Sordariomycetes</taxon>
        <taxon>Sordariomycetidae</taxon>
        <taxon>Cephalothecales</taxon>
        <taxon>Cephalothecaceae</taxon>
        <taxon>Phialemonium</taxon>
    </lineage>
</organism>
<keyword evidence="2" id="KW-0732">Signal</keyword>
<feature type="signal peptide" evidence="2">
    <location>
        <begin position="1"/>
        <end position="23"/>
    </location>
</feature>
<reference evidence="3 4" key="1">
    <citation type="journal article" date="2024" name="Commun. Biol.">
        <title>Comparative genomic analysis of thermophilic fungi reveals convergent evolutionary adaptations and gene losses.</title>
        <authorList>
            <person name="Steindorff A.S."/>
            <person name="Aguilar-Pontes M.V."/>
            <person name="Robinson A.J."/>
            <person name="Andreopoulos B."/>
            <person name="LaButti K."/>
            <person name="Kuo A."/>
            <person name="Mondo S."/>
            <person name="Riley R."/>
            <person name="Otillar R."/>
            <person name="Haridas S."/>
            <person name="Lipzen A."/>
            <person name="Grimwood J."/>
            <person name="Schmutz J."/>
            <person name="Clum A."/>
            <person name="Reid I.D."/>
            <person name="Moisan M.C."/>
            <person name="Butler G."/>
            <person name="Nguyen T.T.M."/>
            <person name="Dewar K."/>
            <person name="Conant G."/>
            <person name="Drula E."/>
            <person name="Henrissat B."/>
            <person name="Hansel C."/>
            <person name="Singer S."/>
            <person name="Hutchinson M.I."/>
            <person name="de Vries R.P."/>
            <person name="Natvig D.O."/>
            <person name="Powell A.J."/>
            <person name="Tsang A."/>
            <person name="Grigoriev I.V."/>
        </authorList>
    </citation>
    <scope>NUCLEOTIDE SEQUENCE [LARGE SCALE GENOMIC DNA]</scope>
    <source>
        <strain evidence="3 4">ATCC 24622</strain>
    </source>
</reference>
<feature type="region of interest" description="Disordered" evidence="1">
    <location>
        <begin position="137"/>
        <end position="168"/>
    </location>
</feature>